<keyword evidence="1" id="KW-0732">Signal</keyword>
<dbReference type="OrthoDB" id="4831122at2759"/>
<evidence type="ECO:0000313" key="2">
    <source>
        <dbReference type="EMBL" id="PYH92526.1"/>
    </source>
</evidence>
<organism evidence="2 3">
    <name type="scientific">Aspergillus ellipticus CBS 707.79</name>
    <dbReference type="NCBI Taxonomy" id="1448320"/>
    <lineage>
        <taxon>Eukaryota</taxon>
        <taxon>Fungi</taxon>
        <taxon>Dikarya</taxon>
        <taxon>Ascomycota</taxon>
        <taxon>Pezizomycotina</taxon>
        <taxon>Eurotiomycetes</taxon>
        <taxon>Eurotiomycetidae</taxon>
        <taxon>Eurotiales</taxon>
        <taxon>Aspergillaceae</taxon>
        <taxon>Aspergillus</taxon>
        <taxon>Aspergillus subgen. Circumdati</taxon>
    </lineage>
</organism>
<keyword evidence="3" id="KW-1185">Reference proteome</keyword>
<evidence type="ECO:0000256" key="1">
    <source>
        <dbReference type="SAM" id="SignalP"/>
    </source>
</evidence>
<feature type="chain" id="PRO_5016274338" evidence="1">
    <location>
        <begin position="20"/>
        <end position="247"/>
    </location>
</feature>
<proteinExistence type="predicted"/>
<protein>
    <submittedName>
        <fullName evidence="2">Uncharacterized protein</fullName>
    </submittedName>
</protein>
<dbReference type="VEuPathDB" id="FungiDB:BO71DRAFT_400436"/>
<gene>
    <name evidence="2" type="ORF">BO71DRAFT_400436</name>
</gene>
<accession>A0A319D537</accession>
<reference evidence="2 3" key="1">
    <citation type="submission" date="2018-02" db="EMBL/GenBank/DDBJ databases">
        <title>The genomes of Aspergillus section Nigri reveals drivers in fungal speciation.</title>
        <authorList>
            <consortium name="DOE Joint Genome Institute"/>
            <person name="Vesth T.C."/>
            <person name="Nybo J."/>
            <person name="Theobald S."/>
            <person name="Brandl J."/>
            <person name="Frisvad J.C."/>
            <person name="Nielsen K.F."/>
            <person name="Lyhne E.K."/>
            <person name="Kogle M.E."/>
            <person name="Kuo A."/>
            <person name="Riley R."/>
            <person name="Clum A."/>
            <person name="Nolan M."/>
            <person name="Lipzen A."/>
            <person name="Salamov A."/>
            <person name="Henrissat B."/>
            <person name="Wiebenga A."/>
            <person name="De vries R.P."/>
            <person name="Grigoriev I.V."/>
            <person name="Mortensen U.H."/>
            <person name="Andersen M.R."/>
            <person name="Baker S.E."/>
        </authorList>
    </citation>
    <scope>NUCLEOTIDE SEQUENCE [LARGE SCALE GENOMIC DNA]</scope>
    <source>
        <strain evidence="2 3">CBS 707.79</strain>
    </source>
</reference>
<dbReference type="EMBL" id="KZ825914">
    <property type="protein sequence ID" value="PYH92526.1"/>
    <property type="molecule type" value="Genomic_DNA"/>
</dbReference>
<name>A0A319D537_9EURO</name>
<sequence>MKITSLLPLVSATLSLAIAIPSEPGFCGPDEAVLFLEDGTSTTIEKDDLASHLDGLTYLNPNATPQVPRLIQSGAPASNITKRGSSAQLIVELSDLDFLGWDIAMSTIVHANQADATVAIASGQMIANSVTTTTSADITVIEDFLSVTTGNSYQDTTTSTLTGTATMTIPKNNWGAIVSNPLTHRKRGYVWTGQPGSGQFSYYQADSFDNASYGYTGGTLSWVKGVMTTCLGDTYPLPRCNGQGTLE</sequence>
<evidence type="ECO:0000313" key="3">
    <source>
        <dbReference type="Proteomes" id="UP000247810"/>
    </source>
</evidence>
<dbReference type="AlphaFoldDB" id="A0A319D537"/>
<feature type="signal peptide" evidence="1">
    <location>
        <begin position="1"/>
        <end position="19"/>
    </location>
</feature>
<dbReference type="Proteomes" id="UP000247810">
    <property type="component" value="Unassembled WGS sequence"/>
</dbReference>